<evidence type="ECO:0000313" key="3">
    <source>
        <dbReference type="EMBL" id="RAV16105.1"/>
    </source>
</evidence>
<dbReference type="OrthoDB" id="2679107at2"/>
<feature type="compositionally biased region" description="Polar residues" evidence="1">
    <location>
        <begin position="42"/>
        <end position="53"/>
    </location>
</feature>
<proteinExistence type="predicted"/>
<comment type="caution">
    <text evidence="3">The sequence shown here is derived from an EMBL/GenBank/DDBJ whole genome shotgun (WGS) entry which is preliminary data.</text>
</comment>
<evidence type="ECO:0000256" key="1">
    <source>
        <dbReference type="SAM" id="MobiDB-lite"/>
    </source>
</evidence>
<protein>
    <recommendedName>
        <fullName evidence="5">DUF3221 domain-containing protein</fullName>
    </recommendedName>
</protein>
<dbReference type="AlphaFoldDB" id="A0A329M836"/>
<feature type="compositionally biased region" description="Low complexity" evidence="1">
    <location>
        <begin position="24"/>
        <end position="34"/>
    </location>
</feature>
<dbReference type="EMBL" id="QMFB01000022">
    <property type="protein sequence ID" value="RAV16105.1"/>
    <property type="molecule type" value="Genomic_DNA"/>
</dbReference>
<keyword evidence="4" id="KW-1185">Reference proteome</keyword>
<dbReference type="RefSeq" id="WP_113034611.1">
    <property type="nucleotide sequence ID" value="NZ_QMFB01000022.1"/>
</dbReference>
<dbReference type="InterPro" id="IPR021598">
    <property type="entry name" value="DUF3221"/>
</dbReference>
<keyword evidence="2" id="KW-0732">Signal</keyword>
<reference evidence="3 4" key="1">
    <citation type="journal article" date="2009" name="Int. J. Syst. Evol. Microbiol.">
        <title>Paenibacillus contaminans sp. nov., isolated from a contaminated laboratory plate.</title>
        <authorList>
            <person name="Chou J.H."/>
            <person name="Lee J.H."/>
            <person name="Lin M.C."/>
            <person name="Chang P.S."/>
            <person name="Arun A.B."/>
            <person name="Young C.C."/>
            <person name="Chen W.M."/>
        </authorList>
    </citation>
    <scope>NUCLEOTIDE SEQUENCE [LARGE SCALE GENOMIC DNA]</scope>
    <source>
        <strain evidence="3 4">CKOBP-6</strain>
    </source>
</reference>
<dbReference type="PROSITE" id="PS51257">
    <property type="entry name" value="PROKAR_LIPOPROTEIN"/>
    <property type="match status" value="1"/>
</dbReference>
<evidence type="ECO:0000313" key="4">
    <source>
        <dbReference type="Proteomes" id="UP000250369"/>
    </source>
</evidence>
<feature type="signal peptide" evidence="2">
    <location>
        <begin position="1"/>
        <end position="24"/>
    </location>
</feature>
<organism evidence="3 4">
    <name type="scientific">Paenibacillus contaminans</name>
    <dbReference type="NCBI Taxonomy" id="450362"/>
    <lineage>
        <taxon>Bacteria</taxon>
        <taxon>Bacillati</taxon>
        <taxon>Bacillota</taxon>
        <taxon>Bacilli</taxon>
        <taxon>Bacillales</taxon>
        <taxon>Paenibacillaceae</taxon>
        <taxon>Paenibacillus</taxon>
    </lineage>
</organism>
<dbReference type="Pfam" id="PF11518">
    <property type="entry name" value="DUF3221"/>
    <property type="match status" value="1"/>
</dbReference>
<accession>A0A329M836</accession>
<feature type="chain" id="PRO_5016460179" description="DUF3221 domain-containing protein" evidence="2">
    <location>
        <begin position="25"/>
        <end position="227"/>
    </location>
</feature>
<feature type="region of interest" description="Disordered" evidence="1">
    <location>
        <begin position="24"/>
        <end position="53"/>
    </location>
</feature>
<gene>
    <name evidence="3" type="ORF">DQG23_29375</name>
</gene>
<evidence type="ECO:0000256" key="2">
    <source>
        <dbReference type="SAM" id="SignalP"/>
    </source>
</evidence>
<evidence type="ECO:0008006" key="5">
    <source>
        <dbReference type="Google" id="ProtNLM"/>
    </source>
</evidence>
<sequence length="227" mass="24359">MAKLIYSIMVLVFLAACGQPQSQAQQQPAQPSAADGIAMASHSDSSENPSTGNAALQADELNDINKKLSAGMEELERKHPVKFLGVGSGGDHILVMIRRAGDFEKPLTEAEIGAFKQSLYAIADKEFPLKLDVGACCDREAGIAGKIKKIEDGRVLVLDDHKKNGNTDDPYAAWIKLTDDGKIVRSDGSGDVPFEALAEGIKVKAWFTGIMLESYPGQTSALKIELQ</sequence>
<name>A0A329M836_9BACL</name>
<dbReference type="Proteomes" id="UP000250369">
    <property type="component" value="Unassembled WGS sequence"/>
</dbReference>